<dbReference type="InterPro" id="IPR003793">
    <property type="entry name" value="UPF0166"/>
</dbReference>
<dbReference type="InterPro" id="IPR011322">
    <property type="entry name" value="N-reg_PII-like_a/b"/>
</dbReference>
<sequence length="110" mass="12390">MNGEDAILLRIYIGESDRYGGKPLYKYLVEFFKEQGLAGATVFRGIIGFGKTSIIHTTSVLRLSTDLPVVVEVVDRKDKIEKIKPKLAEIVKEGLITEERVKVVFYEGNE</sequence>
<keyword evidence="3" id="KW-1185">Reference proteome</keyword>
<dbReference type="InterPro" id="IPR015867">
    <property type="entry name" value="N-reg_PII/ATP_PRibTrfase_C"/>
</dbReference>
<organism evidence="2 3">
    <name type="scientific">Archaeoglobus veneficus (strain DSM 11195 / SNP6)</name>
    <dbReference type="NCBI Taxonomy" id="693661"/>
    <lineage>
        <taxon>Archaea</taxon>
        <taxon>Methanobacteriati</taxon>
        <taxon>Methanobacteriota</taxon>
        <taxon>Archaeoglobi</taxon>
        <taxon>Archaeoglobales</taxon>
        <taxon>Archaeoglobaceae</taxon>
        <taxon>Archaeoglobus</taxon>
    </lineage>
</organism>
<dbReference type="Pfam" id="PF02641">
    <property type="entry name" value="DUF190"/>
    <property type="match status" value="1"/>
</dbReference>
<dbReference type="AlphaFoldDB" id="F2KPC3"/>
<proteinExistence type="inferred from homology"/>
<dbReference type="PANTHER" id="PTHR35983">
    <property type="entry name" value="UPF0166 PROTEIN TM_0021"/>
    <property type="match status" value="1"/>
</dbReference>
<dbReference type="EMBL" id="CP002588">
    <property type="protein sequence ID" value="AEA47527.1"/>
    <property type="molecule type" value="Genomic_DNA"/>
</dbReference>
<evidence type="ECO:0000313" key="2">
    <source>
        <dbReference type="EMBL" id="AEA47527.1"/>
    </source>
</evidence>
<dbReference type="eggNOG" id="arCOG04967">
    <property type="taxonomic scope" value="Archaea"/>
</dbReference>
<evidence type="ECO:0000313" key="3">
    <source>
        <dbReference type="Proteomes" id="UP000008136"/>
    </source>
</evidence>
<dbReference type="Proteomes" id="UP000008136">
    <property type="component" value="Chromosome"/>
</dbReference>
<accession>F2KPC3</accession>
<dbReference type="Gene3D" id="3.30.70.120">
    <property type="match status" value="1"/>
</dbReference>
<dbReference type="PANTHER" id="PTHR35983:SF1">
    <property type="entry name" value="UPF0166 PROTEIN TM_0021"/>
    <property type="match status" value="1"/>
</dbReference>
<dbReference type="SUPFAM" id="SSF54913">
    <property type="entry name" value="GlnB-like"/>
    <property type="match status" value="1"/>
</dbReference>
<comment type="similarity">
    <text evidence="1">Belongs to the UPF0166 family.</text>
</comment>
<dbReference type="KEGG" id="ave:Arcve_1525"/>
<gene>
    <name evidence="2" type="ordered locus">Arcve_1525</name>
</gene>
<dbReference type="HOGENOM" id="CLU_146749_0_1_2"/>
<dbReference type="STRING" id="693661.Arcve_1525"/>
<dbReference type="GeneID" id="10394649"/>
<dbReference type="OrthoDB" id="8505at2157"/>
<reference evidence="2 3" key="1">
    <citation type="submission" date="2011-03" db="EMBL/GenBank/DDBJ databases">
        <title>The complete genome of Archaeoglobus veneficus SNP6.</title>
        <authorList>
            <consortium name="US DOE Joint Genome Institute (JGI-PGF)"/>
            <person name="Lucas S."/>
            <person name="Copeland A."/>
            <person name="Lapidus A."/>
            <person name="Bruce D."/>
            <person name="Goodwin L."/>
            <person name="Pitluck S."/>
            <person name="Kyrpides N."/>
            <person name="Mavromatis K."/>
            <person name="Pagani I."/>
            <person name="Ivanova N."/>
            <person name="Mikhailova N."/>
            <person name="Lu M."/>
            <person name="Detter J.C."/>
            <person name="Tapia R."/>
            <person name="Han C."/>
            <person name="Land M."/>
            <person name="Hauser L."/>
            <person name="Markowitz V."/>
            <person name="Cheng J.-F."/>
            <person name="Hugenholtz P."/>
            <person name="Woyke T."/>
            <person name="Wu D."/>
            <person name="Spring S."/>
            <person name="Brambilla E."/>
            <person name="Klenk H.-P."/>
            <person name="Eisen J.A."/>
        </authorList>
    </citation>
    <scope>NUCLEOTIDE SEQUENCE [LARGE SCALE GENOMIC DNA]</scope>
    <source>
        <strain>SNP6</strain>
    </source>
</reference>
<protein>
    <submittedName>
        <fullName evidence="2">Uncharacterized protein</fullName>
    </submittedName>
</protein>
<dbReference type="RefSeq" id="WP_013684188.1">
    <property type="nucleotide sequence ID" value="NC_015320.1"/>
</dbReference>
<name>F2KPC3_ARCVS</name>
<evidence type="ECO:0000256" key="1">
    <source>
        <dbReference type="ARBA" id="ARBA00010554"/>
    </source>
</evidence>